<evidence type="ECO:0000313" key="1">
    <source>
        <dbReference type="EMBL" id="CAJ1397607.1"/>
    </source>
</evidence>
<comment type="caution">
    <text evidence="1">The sequence shown here is derived from an EMBL/GenBank/DDBJ whole genome shotgun (WGS) entry which is preliminary data.</text>
</comment>
<dbReference type="Proteomes" id="UP001178507">
    <property type="component" value="Unassembled WGS sequence"/>
</dbReference>
<dbReference type="AlphaFoldDB" id="A0AA36J0Z5"/>
<reference evidence="1" key="1">
    <citation type="submission" date="2023-08" db="EMBL/GenBank/DDBJ databases">
        <authorList>
            <person name="Chen Y."/>
            <person name="Shah S."/>
            <person name="Dougan E. K."/>
            <person name="Thang M."/>
            <person name="Chan C."/>
        </authorList>
    </citation>
    <scope>NUCLEOTIDE SEQUENCE</scope>
</reference>
<name>A0AA36J0Z5_9DINO</name>
<keyword evidence="2" id="KW-1185">Reference proteome</keyword>
<evidence type="ECO:0000313" key="2">
    <source>
        <dbReference type="Proteomes" id="UP001178507"/>
    </source>
</evidence>
<organism evidence="1 2">
    <name type="scientific">Effrenium voratum</name>
    <dbReference type="NCBI Taxonomy" id="2562239"/>
    <lineage>
        <taxon>Eukaryota</taxon>
        <taxon>Sar</taxon>
        <taxon>Alveolata</taxon>
        <taxon>Dinophyceae</taxon>
        <taxon>Suessiales</taxon>
        <taxon>Symbiodiniaceae</taxon>
        <taxon>Effrenium</taxon>
    </lineage>
</organism>
<proteinExistence type="predicted"/>
<gene>
    <name evidence="1" type="ORF">EVOR1521_LOCUS21585</name>
</gene>
<protein>
    <submittedName>
        <fullName evidence="1">Uncharacterized protein</fullName>
    </submittedName>
</protein>
<sequence length="228" mass="25643">MHPTHLAKVREWATKELLHTANPQEMEILLQEKVRCLAPADQRALVRQLLHLGGLDEGTKHPELQLAESHLGPLSAKAEDPFRALAHSLHLTARQLAALTALDLRRCKLLPKSGQLLERCMQCLEQQQPLPPESGTWPEVQEVLEAVVRAVPLHVELHELSNLGEPRVFSPKVSQNRKAKRVEDMRVKLMYLPASKSLHAAAQKTAPQERRIAQNANLHTVRSVQPAW</sequence>
<dbReference type="EMBL" id="CAUJNA010003272">
    <property type="protein sequence ID" value="CAJ1397607.1"/>
    <property type="molecule type" value="Genomic_DNA"/>
</dbReference>
<accession>A0AA36J0Z5</accession>